<dbReference type="CDD" id="cd00641">
    <property type="entry name" value="GTP_cyclohydro2"/>
    <property type="match status" value="1"/>
</dbReference>
<evidence type="ECO:0000313" key="14">
    <source>
        <dbReference type="EMBL" id="SDD54587.1"/>
    </source>
</evidence>
<comment type="catalytic activity">
    <reaction evidence="10 11">
        <text>GTP + 4 H2O = 2,5-diamino-6-hydroxy-4-(5-phosphoribosylamino)-pyrimidine + formate + 2 phosphate + 3 H(+)</text>
        <dbReference type="Rhea" id="RHEA:23704"/>
        <dbReference type="ChEBI" id="CHEBI:15377"/>
        <dbReference type="ChEBI" id="CHEBI:15378"/>
        <dbReference type="ChEBI" id="CHEBI:15740"/>
        <dbReference type="ChEBI" id="CHEBI:37565"/>
        <dbReference type="ChEBI" id="CHEBI:43474"/>
        <dbReference type="ChEBI" id="CHEBI:58614"/>
        <dbReference type="EC" id="3.5.4.25"/>
    </reaction>
</comment>
<dbReference type="EMBL" id="JAWXXP010000001">
    <property type="protein sequence ID" value="MDX5991831.1"/>
    <property type="molecule type" value="Genomic_DNA"/>
</dbReference>
<dbReference type="PANTHER" id="PTHR21327">
    <property type="entry name" value="GTP CYCLOHYDROLASE II-RELATED"/>
    <property type="match status" value="1"/>
</dbReference>
<feature type="binding site" evidence="11">
    <location>
        <position position="72"/>
    </location>
    <ligand>
        <name>GTP</name>
        <dbReference type="ChEBI" id="CHEBI:37565"/>
    </ligand>
</feature>
<keyword evidence="4 11" id="KW-0479">Metal-binding</keyword>
<keyword evidence="7 11" id="KW-0862">Zinc</keyword>
<dbReference type="GO" id="GO:0008270">
    <property type="term" value="F:zinc ion binding"/>
    <property type="evidence" value="ECO:0007669"/>
    <property type="project" value="UniProtKB-UniRule"/>
</dbReference>
<feature type="binding site" evidence="11">
    <location>
        <position position="115"/>
    </location>
    <ligand>
        <name>GTP</name>
        <dbReference type="ChEBI" id="CHEBI:37565"/>
    </ligand>
</feature>
<feature type="binding site" evidence="11">
    <location>
        <position position="67"/>
    </location>
    <ligand>
        <name>Zn(2+)</name>
        <dbReference type="ChEBI" id="CHEBI:29105"/>
        <note>catalytic</note>
    </ligand>
</feature>
<dbReference type="HAMAP" id="MF_00179">
    <property type="entry name" value="RibA"/>
    <property type="match status" value="1"/>
</dbReference>
<dbReference type="InterPro" id="IPR032677">
    <property type="entry name" value="GTP_cyclohydro_II"/>
</dbReference>
<feature type="active site" description="Proton acceptor" evidence="11">
    <location>
        <position position="127"/>
    </location>
</feature>
<dbReference type="GO" id="GO:0003935">
    <property type="term" value="F:GTP cyclohydrolase II activity"/>
    <property type="evidence" value="ECO:0007669"/>
    <property type="project" value="UniProtKB-UniRule"/>
</dbReference>
<proteinExistence type="inferred from homology"/>
<dbReference type="SUPFAM" id="SSF142695">
    <property type="entry name" value="RibA-like"/>
    <property type="match status" value="1"/>
</dbReference>
<dbReference type="Gene3D" id="3.40.50.10990">
    <property type="entry name" value="GTP cyclohydrolase II"/>
    <property type="match status" value="1"/>
</dbReference>
<dbReference type="EMBL" id="FNAE01000001">
    <property type="protein sequence ID" value="SDD54587.1"/>
    <property type="molecule type" value="Genomic_DNA"/>
</dbReference>
<keyword evidence="5 11" id="KW-0547">Nucleotide-binding</keyword>
<dbReference type="Pfam" id="PF00925">
    <property type="entry name" value="GTP_cyclohydro2"/>
    <property type="match status" value="1"/>
</dbReference>
<evidence type="ECO:0000256" key="2">
    <source>
        <dbReference type="ARBA" id="ARBA00005520"/>
    </source>
</evidence>
<dbReference type="NCBIfam" id="NF001591">
    <property type="entry name" value="PRK00393.1"/>
    <property type="match status" value="1"/>
</dbReference>
<name>A0A1G6VNJ6_9GAMM</name>
<comment type="cofactor">
    <cofactor evidence="11">
        <name>Zn(2+)</name>
        <dbReference type="ChEBI" id="CHEBI:29105"/>
    </cofactor>
    <text evidence="11">Binds 1 zinc ion per subunit.</text>
</comment>
<dbReference type="EC" id="3.5.4.25" evidence="11"/>
<dbReference type="GO" id="GO:0009231">
    <property type="term" value="P:riboflavin biosynthetic process"/>
    <property type="evidence" value="ECO:0007669"/>
    <property type="project" value="UniProtKB-UniRule"/>
</dbReference>
<reference evidence="14 15" key="1">
    <citation type="submission" date="2016-10" db="EMBL/GenBank/DDBJ databases">
        <authorList>
            <person name="de Groot N.N."/>
        </authorList>
    </citation>
    <scope>NUCLEOTIDE SEQUENCE [LARGE SCALE GENOMIC DNA]</scope>
    <source>
        <strain evidence="14 15">JCM 10630</strain>
    </source>
</reference>
<dbReference type="Proteomes" id="UP001278050">
    <property type="component" value="Unassembled WGS sequence"/>
</dbReference>
<feature type="binding site" evidence="11">
    <location>
        <position position="56"/>
    </location>
    <ligand>
        <name>Zn(2+)</name>
        <dbReference type="ChEBI" id="CHEBI:29105"/>
        <note>catalytic</note>
    </ligand>
</feature>
<evidence type="ECO:0000313" key="15">
    <source>
        <dbReference type="Proteomes" id="UP000182413"/>
    </source>
</evidence>
<dbReference type="PANTHER" id="PTHR21327:SF18">
    <property type="entry name" value="3,4-DIHYDROXY-2-BUTANONE 4-PHOSPHATE SYNTHASE"/>
    <property type="match status" value="1"/>
</dbReference>
<dbReference type="UniPathway" id="UPA00275">
    <property type="reaction ID" value="UER00400"/>
</dbReference>
<evidence type="ECO:0000256" key="9">
    <source>
        <dbReference type="ARBA" id="ARBA00043932"/>
    </source>
</evidence>
<reference evidence="13 16" key="2">
    <citation type="submission" date="2023-11" db="EMBL/GenBank/DDBJ databases">
        <title>MicrobeMod: A computational toolkit for identifying prokaryotic methylation and restriction-modification with nanopore sequencing.</title>
        <authorList>
            <person name="Crits-Christoph A."/>
            <person name="Kang S.C."/>
            <person name="Lee H."/>
            <person name="Ostrov N."/>
        </authorList>
    </citation>
    <scope>NUCLEOTIDE SEQUENCE [LARGE SCALE GENOMIC DNA]</scope>
    <source>
        <strain evidence="13 16">ATCC BAA-571</strain>
    </source>
</reference>
<feature type="domain" description="GTP cyclohydrolase II" evidence="12">
    <location>
        <begin position="23"/>
        <end position="171"/>
    </location>
</feature>
<feature type="active site" description="Nucleophile" evidence="11">
    <location>
        <position position="129"/>
    </location>
</feature>
<dbReference type="InterPro" id="IPR036144">
    <property type="entry name" value="RibA-like_sf"/>
</dbReference>
<dbReference type="OrthoDB" id="9793111at2"/>
<evidence type="ECO:0000256" key="6">
    <source>
        <dbReference type="ARBA" id="ARBA00022801"/>
    </source>
</evidence>
<evidence type="ECO:0000256" key="10">
    <source>
        <dbReference type="ARBA" id="ARBA00049295"/>
    </source>
</evidence>
<comment type="pathway">
    <text evidence="1 11">Cofactor biosynthesis; riboflavin biosynthesis; 5-amino-6-(D-ribitylamino)uracil from GTP: step 1/4.</text>
</comment>
<comment type="similarity">
    <text evidence="2">In the N-terminal section; belongs to the DHBP synthase family.</text>
</comment>
<accession>A0A1G6VNJ6</accession>
<keyword evidence="6 11" id="KW-0378">Hydrolase</keyword>
<evidence type="ECO:0000313" key="16">
    <source>
        <dbReference type="Proteomes" id="UP001278050"/>
    </source>
</evidence>
<keyword evidence="16" id="KW-1185">Reference proteome</keyword>
<dbReference type="RefSeq" id="WP_074675557.1">
    <property type="nucleotide sequence ID" value="NZ_CBCSET010000001.1"/>
</dbReference>
<evidence type="ECO:0000256" key="4">
    <source>
        <dbReference type="ARBA" id="ARBA00022723"/>
    </source>
</evidence>
<evidence type="ECO:0000313" key="13">
    <source>
        <dbReference type="EMBL" id="MDX5991831.1"/>
    </source>
</evidence>
<feature type="binding site" evidence="11">
    <location>
        <position position="155"/>
    </location>
    <ligand>
        <name>GTP</name>
        <dbReference type="ChEBI" id="CHEBI:37565"/>
    </ligand>
</feature>
<feature type="binding site" evidence="11">
    <location>
        <position position="150"/>
    </location>
    <ligand>
        <name>GTP</name>
        <dbReference type="ChEBI" id="CHEBI:37565"/>
    </ligand>
</feature>
<gene>
    <name evidence="11 13" type="primary">ribA</name>
    <name evidence="14" type="ORF">SAMN05216575_101793</name>
    <name evidence="13" type="ORF">SIM71_07170</name>
</gene>
<dbReference type="FunFam" id="3.40.50.10990:FF:000001">
    <property type="entry name" value="Riboflavin biosynthesis protein RibBA"/>
    <property type="match status" value="1"/>
</dbReference>
<evidence type="ECO:0000256" key="3">
    <source>
        <dbReference type="ARBA" id="ARBA00022619"/>
    </source>
</evidence>
<comment type="similarity">
    <text evidence="11">Belongs to the GTP cyclohydrolase II family.</text>
</comment>
<feature type="binding site" evidence="11">
    <location>
        <begin position="93"/>
        <end position="95"/>
    </location>
    <ligand>
        <name>GTP</name>
        <dbReference type="ChEBI" id="CHEBI:37565"/>
    </ligand>
</feature>
<sequence>MCAYRIRNCVEIPILPNGHVGKFFSFDGLESPEEHVAIVMGSLEQESPLVRVHSECLTGDIFGSHRCDCGAQLNEALERMSEEGGVLLYLRQEGRGIGLYAKLAAYRLQDGGLDTFEANRQLSFPDDGRDFTVAAQMLAALGVKRCRLMTNNPEKVKALHAFGLQVDEVIPTGIFVTAHNRNYLLAKAQKKNHAIKLDLPV</sequence>
<protein>
    <recommendedName>
        <fullName evidence="11">GTP cyclohydrolase-2</fullName>
        <ecNumber evidence="11">3.5.4.25</ecNumber>
    </recommendedName>
    <alternativeName>
        <fullName evidence="11">GTP cyclohydrolase II</fullName>
    </alternativeName>
</protein>
<evidence type="ECO:0000256" key="11">
    <source>
        <dbReference type="HAMAP-Rule" id="MF_00179"/>
    </source>
</evidence>
<evidence type="ECO:0000256" key="5">
    <source>
        <dbReference type="ARBA" id="ARBA00022741"/>
    </source>
</evidence>
<comment type="function">
    <text evidence="9 11">Catalyzes the conversion of GTP to 2,5-diamino-6-ribosylamino-4(3H)-pyrimidinone 5'-phosphate (DARP), formate and pyrophosphate.</text>
</comment>
<organism evidence="14 15">
    <name type="scientific">Ectopseudomonas alcaliphila</name>
    <dbReference type="NCBI Taxonomy" id="101564"/>
    <lineage>
        <taxon>Bacteria</taxon>
        <taxon>Pseudomonadati</taxon>
        <taxon>Pseudomonadota</taxon>
        <taxon>Gammaproteobacteria</taxon>
        <taxon>Pseudomonadales</taxon>
        <taxon>Pseudomonadaceae</taxon>
        <taxon>Ectopseudomonas</taxon>
    </lineage>
</organism>
<dbReference type="NCBIfam" id="TIGR00505">
    <property type="entry name" value="ribA"/>
    <property type="match status" value="1"/>
</dbReference>
<feature type="binding site" evidence="11">
    <location>
        <begin position="51"/>
        <end position="55"/>
    </location>
    <ligand>
        <name>GTP</name>
        <dbReference type="ChEBI" id="CHEBI:37565"/>
    </ligand>
</feature>
<dbReference type="InterPro" id="IPR000926">
    <property type="entry name" value="RibA"/>
</dbReference>
<evidence type="ECO:0000256" key="8">
    <source>
        <dbReference type="ARBA" id="ARBA00023134"/>
    </source>
</evidence>
<keyword evidence="3 11" id="KW-0686">Riboflavin biosynthesis</keyword>
<dbReference type="GO" id="GO:0005829">
    <property type="term" value="C:cytosol"/>
    <property type="evidence" value="ECO:0007669"/>
    <property type="project" value="TreeGrafter"/>
</dbReference>
<dbReference type="GO" id="GO:0005525">
    <property type="term" value="F:GTP binding"/>
    <property type="evidence" value="ECO:0007669"/>
    <property type="project" value="UniProtKB-KW"/>
</dbReference>
<evidence type="ECO:0000256" key="1">
    <source>
        <dbReference type="ARBA" id="ARBA00004853"/>
    </source>
</evidence>
<feature type="binding site" evidence="11">
    <location>
        <position position="69"/>
    </location>
    <ligand>
        <name>Zn(2+)</name>
        <dbReference type="ChEBI" id="CHEBI:29105"/>
        <note>catalytic</note>
    </ligand>
</feature>
<keyword evidence="8 11" id="KW-0342">GTP-binding</keyword>
<evidence type="ECO:0000259" key="12">
    <source>
        <dbReference type="Pfam" id="PF00925"/>
    </source>
</evidence>
<dbReference type="AlphaFoldDB" id="A0A1G6VNJ6"/>
<evidence type="ECO:0000256" key="7">
    <source>
        <dbReference type="ARBA" id="ARBA00022833"/>
    </source>
</evidence>
<dbReference type="Proteomes" id="UP000182413">
    <property type="component" value="Unassembled WGS sequence"/>
</dbReference>